<proteinExistence type="predicted"/>
<accession>A0ABU8DVR8</accession>
<dbReference type="InterPro" id="IPR000835">
    <property type="entry name" value="HTH_MarR-typ"/>
</dbReference>
<dbReference type="PRINTS" id="PR00598">
    <property type="entry name" value="HTHMARR"/>
</dbReference>
<dbReference type="SUPFAM" id="SSF46785">
    <property type="entry name" value="Winged helix' DNA-binding domain"/>
    <property type="match status" value="1"/>
</dbReference>
<evidence type="ECO:0000313" key="2">
    <source>
        <dbReference type="EMBL" id="MEI4272924.1"/>
    </source>
</evidence>
<dbReference type="Pfam" id="PF12802">
    <property type="entry name" value="MarR_2"/>
    <property type="match status" value="1"/>
</dbReference>
<dbReference type="RefSeq" id="WP_336405049.1">
    <property type="nucleotide sequence ID" value="NZ_JBAPLU010000015.1"/>
</dbReference>
<dbReference type="PANTHER" id="PTHR33164">
    <property type="entry name" value="TRANSCRIPTIONAL REGULATOR, MARR FAMILY"/>
    <property type="match status" value="1"/>
</dbReference>
<dbReference type="PANTHER" id="PTHR33164:SF106">
    <property type="entry name" value="TRANSCRIPTIONAL REGULATORY PROTEIN"/>
    <property type="match status" value="1"/>
</dbReference>
<reference evidence="2 3" key="1">
    <citation type="submission" date="2024-03" db="EMBL/GenBank/DDBJ databases">
        <title>Draft genome sequence of Klenkia sp. LSe6-5.</title>
        <authorList>
            <person name="Duangmal K."/>
            <person name="Chantavorakit T."/>
        </authorList>
    </citation>
    <scope>NUCLEOTIDE SEQUENCE [LARGE SCALE GENOMIC DNA]</scope>
    <source>
        <strain evidence="2 3">LSe6-5</strain>
    </source>
</reference>
<dbReference type="InterPro" id="IPR039422">
    <property type="entry name" value="MarR/SlyA-like"/>
</dbReference>
<gene>
    <name evidence="2" type="ORF">TEK04_14445</name>
</gene>
<comment type="caution">
    <text evidence="2">The sequence shown here is derived from an EMBL/GenBank/DDBJ whole genome shotgun (WGS) entry which is preliminary data.</text>
</comment>
<dbReference type="EMBL" id="JBAPLU010000015">
    <property type="protein sequence ID" value="MEI4272924.1"/>
    <property type="molecule type" value="Genomic_DNA"/>
</dbReference>
<sequence>MDPAHREVVLLLRQVAVESNRTAAVFGDAHDLHRTDLDALAVVVGAAVAGRAMTPGRLATELRLSSPATTALVDRLERSGHLVRERSSTDRRQVVLRVQDTARELAREFFTPMADRVGAVLADMTDDEVQVVGAFLHRAVEALRPPVRD</sequence>
<evidence type="ECO:0000313" key="3">
    <source>
        <dbReference type="Proteomes" id="UP001361570"/>
    </source>
</evidence>
<dbReference type="SMART" id="SM00347">
    <property type="entry name" value="HTH_MARR"/>
    <property type="match status" value="1"/>
</dbReference>
<organism evidence="2 3">
    <name type="scientific">Klenkia sesuvii</name>
    <dbReference type="NCBI Taxonomy" id="3103137"/>
    <lineage>
        <taxon>Bacteria</taxon>
        <taxon>Bacillati</taxon>
        <taxon>Actinomycetota</taxon>
        <taxon>Actinomycetes</taxon>
        <taxon>Geodermatophilales</taxon>
        <taxon>Geodermatophilaceae</taxon>
        <taxon>Klenkia</taxon>
    </lineage>
</organism>
<dbReference type="Proteomes" id="UP001361570">
    <property type="component" value="Unassembled WGS sequence"/>
</dbReference>
<feature type="domain" description="HTH marR-type" evidence="1">
    <location>
        <begin position="5"/>
        <end position="141"/>
    </location>
</feature>
<dbReference type="PROSITE" id="PS50995">
    <property type="entry name" value="HTH_MARR_2"/>
    <property type="match status" value="1"/>
</dbReference>
<evidence type="ECO:0000259" key="1">
    <source>
        <dbReference type="PROSITE" id="PS50995"/>
    </source>
</evidence>
<name>A0ABU8DVR8_9ACTN</name>
<dbReference type="InterPro" id="IPR036388">
    <property type="entry name" value="WH-like_DNA-bd_sf"/>
</dbReference>
<keyword evidence="3" id="KW-1185">Reference proteome</keyword>
<dbReference type="InterPro" id="IPR036390">
    <property type="entry name" value="WH_DNA-bd_sf"/>
</dbReference>
<dbReference type="Gene3D" id="1.10.10.10">
    <property type="entry name" value="Winged helix-like DNA-binding domain superfamily/Winged helix DNA-binding domain"/>
    <property type="match status" value="1"/>
</dbReference>
<protein>
    <submittedName>
        <fullName evidence="2">MarR family transcriptional regulator</fullName>
    </submittedName>
</protein>